<evidence type="ECO:0000256" key="1">
    <source>
        <dbReference type="SAM" id="SignalP"/>
    </source>
</evidence>
<feature type="signal peptide" evidence="1">
    <location>
        <begin position="1"/>
        <end position="25"/>
    </location>
</feature>
<feature type="chain" id="PRO_5014760090" description="Phytase-like domain-containing protein" evidence="1">
    <location>
        <begin position="26"/>
        <end position="218"/>
    </location>
</feature>
<organism evidence="2 3">
    <name type="scientific">Candidatus Kerfeldbacteria bacterium CG15_BIG_FIL_POST_REV_8_21_14_020_45_12</name>
    <dbReference type="NCBI Taxonomy" id="2014247"/>
    <lineage>
        <taxon>Bacteria</taxon>
        <taxon>Candidatus Kerfeldiibacteriota</taxon>
    </lineage>
</organism>
<sequence length="218" mass="23592">MKKAHLLTISLITATALMYAVGTQAVSDSPAGFVDTPLDTKPVKAIDKDSGKGVVVLKNKLTGKELERFTAFSGGGVDARLANVGTSGEQKGVLAMQEQKGKFMKLYTRDGELLATRKVSNKKVHHEYTAGKLVADDDENYIVAARKTGSDDQVLLLVYSYNEDNRTLDRVTSKTVTGLDSTVIDDGFGLIIGKRKLKLNDEKGNNLATLELDGRTLQ</sequence>
<evidence type="ECO:0000313" key="2">
    <source>
        <dbReference type="EMBL" id="PIW36912.1"/>
    </source>
</evidence>
<proteinExistence type="predicted"/>
<keyword evidence="1" id="KW-0732">Signal</keyword>
<evidence type="ECO:0008006" key="4">
    <source>
        <dbReference type="Google" id="ProtNLM"/>
    </source>
</evidence>
<comment type="caution">
    <text evidence="2">The sequence shown here is derived from an EMBL/GenBank/DDBJ whole genome shotgun (WGS) entry which is preliminary data.</text>
</comment>
<dbReference type="AlphaFoldDB" id="A0A2M7H3V4"/>
<gene>
    <name evidence="2" type="ORF">COW24_03060</name>
</gene>
<evidence type="ECO:0000313" key="3">
    <source>
        <dbReference type="Proteomes" id="UP000230292"/>
    </source>
</evidence>
<name>A0A2M7H3V4_9BACT</name>
<reference evidence="2 3" key="1">
    <citation type="submission" date="2017-09" db="EMBL/GenBank/DDBJ databases">
        <title>Depth-based differentiation of microbial function through sediment-hosted aquifers and enrichment of novel symbionts in the deep terrestrial subsurface.</title>
        <authorList>
            <person name="Probst A.J."/>
            <person name="Ladd B."/>
            <person name="Jarett J.K."/>
            <person name="Geller-Mcgrath D.E."/>
            <person name="Sieber C.M."/>
            <person name="Emerson J.B."/>
            <person name="Anantharaman K."/>
            <person name="Thomas B.C."/>
            <person name="Malmstrom R."/>
            <person name="Stieglmeier M."/>
            <person name="Klingl A."/>
            <person name="Woyke T."/>
            <person name="Ryan C.M."/>
            <person name="Banfield J.F."/>
        </authorList>
    </citation>
    <scope>NUCLEOTIDE SEQUENCE [LARGE SCALE GENOMIC DNA]</scope>
    <source>
        <strain evidence="2">CG15_BIG_FIL_POST_REV_8_21_14_020_45_12</strain>
    </source>
</reference>
<dbReference type="EMBL" id="PFGC01000037">
    <property type="protein sequence ID" value="PIW36912.1"/>
    <property type="molecule type" value="Genomic_DNA"/>
</dbReference>
<protein>
    <recommendedName>
        <fullName evidence="4">Phytase-like domain-containing protein</fullName>
    </recommendedName>
</protein>
<accession>A0A2M7H3V4</accession>
<dbReference type="Proteomes" id="UP000230292">
    <property type="component" value="Unassembled WGS sequence"/>
</dbReference>